<dbReference type="PROSITE" id="PS50893">
    <property type="entry name" value="ABC_TRANSPORTER_2"/>
    <property type="match status" value="1"/>
</dbReference>
<keyword evidence="3" id="KW-0547">Nucleotide-binding</keyword>
<organism evidence="6 7">
    <name type="scientific">Hominisplanchenecus faecis</name>
    <dbReference type="NCBI Taxonomy" id="2885351"/>
    <lineage>
        <taxon>Bacteria</taxon>
        <taxon>Bacillati</taxon>
        <taxon>Bacillota</taxon>
        <taxon>Clostridia</taxon>
        <taxon>Lachnospirales</taxon>
        <taxon>Lachnospiraceae</taxon>
        <taxon>Hominisplanchenecus</taxon>
    </lineage>
</organism>
<evidence type="ECO:0000313" key="6">
    <source>
        <dbReference type="EMBL" id="MCC2148401.1"/>
    </source>
</evidence>
<dbReference type="RefSeq" id="WP_022118911.1">
    <property type="nucleotide sequence ID" value="NZ_JAJEQE010000008.1"/>
</dbReference>
<dbReference type="InterPro" id="IPR003439">
    <property type="entry name" value="ABC_transporter-like_ATP-bd"/>
</dbReference>
<protein>
    <submittedName>
        <fullName evidence="6">ABC transporter ATP-binding protein</fullName>
    </submittedName>
</protein>
<comment type="caution">
    <text evidence="6">The sequence shown here is derived from an EMBL/GenBank/DDBJ whole genome shotgun (WGS) entry which is preliminary data.</text>
</comment>
<dbReference type="SUPFAM" id="SSF52540">
    <property type="entry name" value="P-loop containing nucleoside triphosphate hydrolases"/>
    <property type="match status" value="1"/>
</dbReference>
<proteinExistence type="inferred from homology"/>
<keyword evidence="7" id="KW-1185">Reference proteome</keyword>
<name>A0ABS8ET87_9FIRM</name>
<dbReference type="PANTHER" id="PTHR42711">
    <property type="entry name" value="ABC TRANSPORTER ATP-BINDING PROTEIN"/>
    <property type="match status" value="1"/>
</dbReference>
<dbReference type="GO" id="GO:0005524">
    <property type="term" value="F:ATP binding"/>
    <property type="evidence" value="ECO:0007669"/>
    <property type="project" value="UniProtKB-KW"/>
</dbReference>
<accession>A0ABS8ET87</accession>
<comment type="similarity">
    <text evidence="1">Belongs to the ABC transporter superfamily.</text>
</comment>
<gene>
    <name evidence="6" type="ORF">LKD42_03910</name>
</gene>
<evidence type="ECO:0000313" key="7">
    <source>
        <dbReference type="Proteomes" id="UP001299235"/>
    </source>
</evidence>
<dbReference type="PANTHER" id="PTHR42711:SF5">
    <property type="entry name" value="ABC TRANSPORTER ATP-BINDING PROTEIN NATA"/>
    <property type="match status" value="1"/>
</dbReference>
<evidence type="ECO:0000256" key="2">
    <source>
        <dbReference type="ARBA" id="ARBA00022448"/>
    </source>
</evidence>
<keyword evidence="4 6" id="KW-0067">ATP-binding</keyword>
<dbReference type="Proteomes" id="UP001299235">
    <property type="component" value="Unassembled WGS sequence"/>
</dbReference>
<dbReference type="CDD" id="cd03230">
    <property type="entry name" value="ABC_DR_subfamily_A"/>
    <property type="match status" value="1"/>
</dbReference>
<dbReference type="SMART" id="SM00382">
    <property type="entry name" value="AAA"/>
    <property type="match status" value="1"/>
</dbReference>
<evidence type="ECO:0000256" key="3">
    <source>
        <dbReference type="ARBA" id="ARBA00022741"/>
    </source>
</evidence>
<feature type="domain" description="ABC transporter" evidence="5">
    <location>
        <begin position="2"/>
        <end position="227"/>
    </location>
</feature>
<dbReference type="InterPro" id="IPR003593">
    <property type="entry name" value="AAA+_ATPase"/>
</dbReference>
<dbReference type="InterPro" id="IPR027417">
    <property type="entry name" value="P-loop_NTPase"/>
</dbReference>
<dbReference type="EMBL" id="JAJEQE010000008">
    <property type="protein sequence ID" value="MCC2148401.1"/>
    <property type="molecule type" value="Genomic_DNA"/>
</dbReference>
<evidence type="ECO:0000256" key="4">
    <source>
        <dbReference type="ARBA" id="ARBA00022840"/>
    </source>
</evidence>
<sequence length="295" mass="33061">MIRIKNVTKDYGSNKGVFDLSFEVQDQETFGLLGMEGAGKTTLLQILMGFSNLSGGRCTINAKHCWKQSTGIKNFTGYLPQKITLPESMTGLQFFRFLADLRNRKSLEKAIRTADAFELDTSKKIRDLNQEEKKKLAIAGVFLHDPEVLLLDEPESDLGEKAKVQFMNLILEEKSRGKTILIATGSFATAERLCDRIGILRRGMLVNLDDVSVIREASRKVFCIGFRSELEAVRFVRESGFDVLNKNATQLTVSVSGELQNFIKVLSGYKVLTMESIPQTLEETFTYLYGGDLSD</sequence>
<evidence type="ECO:0000259" key="5">
    <source>
        <dbReference type="PROSITE" id="PS50893"/>
    </source>
</evidence>
<dbReference type="Pfam" id="PF00005">
    <property type="entry name" value="ABC_tran"/>
    <property type="match status" value="1"/>
</dbReference>
<reference evidence="6 7" key="1">
    <citation type="submission" date="2021-10" db="EMBL/GenBank/DDBJ databases">
        <title>Anaerobic single-cell dispensing facilitates the cultivation of human gut bacteria.</title>
        <authorList>
            <person name="Afrizal A."/>
        </authorList>
    </citation>
    <scope>NUCLEOTIDE SEQUENCE [LARGE SCALE GENOMIC DNA]</scope>
    <source>
        <strain evidence="6 7">CLA-AA-H246</strain>
    </source>
</reference>
<dbReference type="InterPro" id="IPR050763">
    <property type="entry name" value="ABC_transporter_ATP-binding"/>
</dbReference>
<dbReference type="Gene3D" id="3.40.50.300">
    <property type="entry name" value="P-loop containing nucleotide triphosphate hydrolases"/>
    <property type="match status" value="1"/>
</dbReference>
<evidence type="ECO:0000256" key="1">
    <source>
        <dbReference type="ARBA" id="ARBA00005417"/>
    </source>
</evidence>
<keyword evidence="2" id="KW-0813">Transport</keyword>